<dbReference type="HOGENOM" id="CLU_1449729_0_0_1"/>
<proteinExistence type="predicted"/>
<evidence type="ECO:0000313" key="3">
    <source>
        <dbReference type="EnsemblPlants" id="AES67271"/>
    </source>
</evidence>
<feature type="signal peptide" evidence="1">
    <location>
        <begin position="1"/>
        <end position="17"/>
    </location>
</feature>
<organism evidence="2 4">
    <name type="scientific">Medicago truncatula</name>
    <name type="common">Barrel medic</name>
    <name type="synonym">Medicago tribuloides</name>
    <dbReference type="NCBI Taxonomy" id="3880"/>
    <lineage>
        <taxon>Eukaryota</taxon>
        <taxon>Viridiplantae</taxon>
        <taxon>Streptophyta</taxon>
        <taxon>Embryophyta</taxon>
        <taxon>Tracheophyta</taxon>
        <taxon>Spermatophyta</taxon>
        <taxon>Magnoliopsida</taxon>
        <taxon>eudicotyledons</taxon>
        <taxon>Gunneridae</taxon>
        <taxon>Pentapetalae</taxon>
        <taxon>rosids</taxon>
        <taxon>fabids</taxon>
        <taxon>Fabales</taxon>
        <taxon>Fabaceae</taxon>
        <taxon>Papilionoideae</taxon>
        <taxon>50 kb inversion clade</taxon>
        <taxon>NPAAA clade</taxon>
        <taxon>Hologalegina</taxon>
        <taxon>IRL clade</taxon>
        <taxon>Trifolieae</taxon>
        <taxon>Medicago</taxon>
    </lineage>
</organism>
<dbReference type="PaxDb" id="3880-AES67271"/>
<reference evidence="2 4" key="1">
    <citation type="journal article" date="2011" name="Nature">
        <title>The Medicago genome provides insight into the evolution of rhizobial symbioses.</title>
        <authorList>
            <person name="Young N.D."/>
            <person name="Debelle F."/>
            <person name="Oldroyd G.E."/>
            <person name="Geurts R."/>
            <person name="Cannon S.B."/>
            <person name="Udvardi M.K."/>
            <person name="Benedito V.A."/>
            <person name="Mayer K.F."/>
            <person name="Gouzy J."/>
            <person name="Schoof H."/>
            <person name="Van de Peer Y."/>
            <person name="Proost S."/>
            <person name="Cook D.R."/>
            <person name="Meyers B.C."/>
            <person name="Spannagl M."/>
            <person name="Cheung F."/>
            <person name="De Mita S."/>
            <person name="Krishnakumar V."/>
            <person name="Gundlach H."/>
            <person name="Zhou S."/>
            <person name="Mudge J."/>
            <person name="Bharti A.K."/>
            <person name="Murray J.D."/>
            <person name="Naoumkina M.A."/>
            <person name="Rosen B."/>
            <person name="Silverstein K.A."/>
            <person name="Tang H."/>
            <person name="Rombauts S."/>
            <person name="Zhao P.X."/>
            <person name="Zhou P."/>
            <person name="Barbe V."/>
            <person name="Bardou P."/>
            <person name="Bechner M."/>
            <person name="Bellec A."/>
            <person name="Berger A."/>
            <person name="Berges H."/>
            <person name="Bidwell S."/>
            <person name="Bisseling T."/>
            <person name="Choisne N."/>
            <person name="Couloux A."/>
            <person name="Denny R."/>
            <person name="Deshpande S."/>
            <person name="Dai X."/>
            <person name="Doyle J.J."/>
            <person name="Dudez A.M."/>
            <person name="Farmer A.D."/>
            <person name="Fouteau S."/>
            <person name="Franken C."/>
            <person name="Gibelin C."/>
            <person name="Gish J."/>
            <person name="Goldstein S."/>
            <person name="Gonzalez A.J."/>
            <person name="Green P.J."/>
            <person name="Hallab A."/>
            <person name="Hartog M."/>
            <person name="Hua A."/>
            <person name="Humphray S.J."/>
            <person name="Jeong D.H."/>
            <person name="Jing Y."/>
            <person name="Jocker A."/>
            <person name="Kenton S.M."/>
            <person name="Kim D.J."/>
            <person name="Klee K."/>
            <person name="Lai H."/>
            <person name="Lang C."/>
            <person name="Lin S."/>
            <person name="Macmil S.L."/>
            <person name="Magdelenat G."/>
            <person name="Matthews L."/>
            <person name="McCorrison J."/>
            <person name="Monaghan E.L."/>
            <person name="Mun J.H."/>
            <person name="Najar F.Z."/>
            <person name="Nicholson C."/>
            <person name="Noirot C."/>
            <person name="O'Bleness M."/>
            <person name="Paule C.R."/>
            <person name="Poulain J."/>
            <person name="Prion F."/>
            <person name="Qin B."/>
            <person name="Qu C."/>
            <person name="Retzel E.F."/>
            <person name="Riddle C."/>
            <person name="Sallet E."/>
            <person name="Samain S."/>
            <person name="Samson N."/>
            <person name="Sanders I."/>
            <person name="Saurat O."/>
            <person name="Scarpelli C."/>
            <person name="Schiex T."/>
            <person name="Segurens B."/>
            <person name="Severin A.J."/>
            <person name="Sherrier D.J."/>
            <person name="Shi R."/>
            <person name="Sims S."/>
            <person name="Singer S.R."/>
            <person name="Sinharoy S."/>
            <person name="Sterck L."/>
            <person name="Viollet A."/>
            <person name="Wang B.B."/>
            <person name="Wang K."/>
            <person name="Wang M."/>
            <person name="Wang X."/>
            <person name="Warfsmann J."/>
            <person name="Weissenbach J."/>
            <person name="White D.D."/>
            <person name="White J.D."/>
            <person name="Wiley G.B."/>
            <person name="Wincker P."/>
            <person name="Xing Y."/>
            <person name="Yang L."/>
            <person name="Yao Z."/>
            <person name="Ying F."/>
            <person name="Zhai J."/>
            <person name="Zhou L."/>
            <person name="Zuber A."/>
            <person name="Denarie J."/>
            <person name="Dixon R.A."/>
            <person name="May G.D."/>
            <person name="Schwartz D.C."/>
            <person name="Rogers J."/>
            <person name="Quetier F."/>
            <person name="Town C.D."/>
            <person name="Roe B.A."/>
        </authorList>
    </citation>
    <scope>NUCLEOTIDE SEQUENCE [LARGE SCALE GENOMIC DNA]</scope>
    <source>
        <strain evidence="2">A17</strain>
        <strain evidence="3 4">cv. Jemalong A17</strain>
    </source>
</reference>
<evidence type="ECO:0000313" key="4">
    <source>
        <dbReference type="Proteomes" id="UP000002051"/>
    </source>
</evidence>
<evidence type="ECO:0008006" key="5">
    <source>
        <dbReference type="Google" id="ProtNLM"/>
    </source>
</evidence>
<name>G7IKK1_MEDTR</name>
<evidence type="ECO:0000256" key="1">
    <source>
        <dbReference type="SAM" id="SignalP"/>
    </source>
</evidence>
<reference evidence="2 4" key="2">
    <citation type="journal article" date="2014" name="BMC Genomics">
        <title>An improved genome release (version Mt4.0) for the model legume Medicago truncatula.</title>
        <authorList>
            <person name="Tang H."/>
            <person name="Krishnakumar V."/>
            <person name="Bidwell S."/>
            <person name="Rosen B."/>
            <person name="Chan A."/>
            <person name="Zhou S."/>
            <person name="Gentzbittel L."/>
            <person name="Childs K.L."/>
            <person name="Yandell M."/>
            <person name="Gundlach H."/>
            <person name="Mayer K.F."/>
            <person name="Schwartz D.C."/>
            <person name="Town C.D."/>
        </authorList>
    </citation>
    <scope>GENOME REANNOTATION</scope>
    <source>
        <strain evidence="3 4">cv. Jemalong A17</strain>
    </source>
</reference>
<feature type="chain" id="PRO_5014572265" description="Transmembrane protein" evidence="1">
    <location>
        <begin position="18"/>
        <end position="187"/>
    </location>
</feature>
<protein>
    <recommendedName>
        <fullName evidence="5">Transmembrane protein</fullName>
    </recommendedName>
</protein>
<keyword evidence="1" id="KW-0732">Signal</keyword>
<reference evidence="3" key="3">
    <citation type="submission" date="2015-04" db="UniProtKB">
        <authorList>
            <consortium name="EnsemblPlants"/>
        </authorList>
    </citation>
    <scope>IDENTIFICATION</scope>
    <source>
        <strain evidence="3">cv. Jemalong A17</strain>
    </source>
</reference>
<dbReference type="Proteomes" id="UP000002051">
    <property type="component" value="Chromosome 2"/>
</dbReference>
<dbReference type="EnsemblPlants" id="AES67271">
    <property type="protein sequence ID" value="AES67271"/>
    <property type="gene ID" value="MTR_2g088740"/>
</dbReference>
<keyword evidence="4" id="KW-1185">Reference proteome</keyword>
<sequence length="187" mass="21422">MFLTCTSLASLWLLVRAWIGFDGVDTQVIYDHFTQFTYYTCGLKARCSFLNSILGYSRIRKVLAINYQTNAEKILDHNKVKRAKPLLVHTNGAPLVPDASQAFRELGFLKTCNQDFSTRVQFIELLVCSASRKSLLGFRNLTYISLLIVLLRVIPYVDEDFPFEDRQASLADYGFRCKCPKCIEEEP</sequence>
<evidence type="ECO:0000313" key="2">
    <source>
        <dbReference type="EMBL" id="AES67271.2"/>
    </source>
</evidence>
<dbReference type="EMBL" id="CM001218">
    <property type="protein sequence ID" value="AES67271.2"/>
    <property type="molecule type" value="Genomic_DNA"/>
</dbReference>
<dbReference type="STRING" id="3880.G7IKK1"/>
<accession>A0A0C3V7D0</accession>
<dbReference type="AlphaFoldDB" id="G7IKK1"/>
<accession>G7IKK1</accession>
<gene>
    <name evidence="2" type="ordered locus">MTR_2g088740</name>
</gene>